<dbReference type="InterPro" id="IPR009000">
    <property type="entry name" value="Transl_B-barrel_sf"/>
</dbReference>
<comment type="pathway">
    <text evidence="14">Sulfur metabolism; hydrogen sulfide biosynthesis; sulfite from sulfate: step 2/3.</text>
</comment>
<comment type="similarity">
    <text evidence="14">Belongs to the APS kinase family.</text>
</comment>
<feature type="binding site" evidence="14">
    <location>
        <begin position="456"/>
        <end position="463"/>
    </location>
    <ligand>
        <name>ATP</name>
        <dbReference type="ChEBI" id="CHEBI:30616"/>
    </ligand>
</feature>
<comment type="similarity">
    <text evidence="3">In the C-terminal section; belongs to the APS kinase family.</text>
</comment>
<organism evidence="16 17">
    <name type="scientific">Belnapia arida</name>
    <dbReference type="NCBI Taxonomy" id="2804533"/>
    <lineage>
        <taxon>Bacteria</taxon>
        <taxon>Pseudomonadati</taxon>
        <taxon>Pseudomonadota</taxon>
        <taxon>Alphaproteobacteria</taxon>
        <taxon>Acetobacterales</taxon>
        <taxon>Roseomonadaceae</taxon>
        <taxon>Belnapia</taxon>
    </lineage>
</organism>
<dbReference type="EMBL" id="JAETWB010000008">
    <property type="protein sequence ID" value="MBL6079854.1"/>
    <property type="molecule type" value="Genomic_DNA"/>
</dbReference>
<keyword evidence="17" id="KW-1185">Reference proteome</keyword>
<dbReference type="PRINTS" id="PR00315">
    <property type="entry name" value="ELONGATNFCT"/>
</dbReference>
<keyword evidence="9 14" id="KW-0067">ATP-binding</keyword>
<dbReference type="InterPro" id="IPR050100">
    <property type="entry name" value="TRAFAC_GTPase_members"/>
</dbReference>
<protein>
    <recommendedName>
        <fullName evidence="14">Adenylyl-sulfate kinase</fullName>
        <ecNumber evidence="14">2.7.1.25</ecNumber>
    </recommendedName>
    <alternativeName>
        <fullName evidence="14">APS kinase</fullName>
    </alternativeName>
    <alternativeName>
        <fullName evidence="14">ATP adenosine-5'-phosphosulfate 3'-phosphotransferase</fullName>
    </alternativeName>
    <alternativeName>
        <fullName evidence="14">Adenosine-5'-phosphosulfate kinase</fullName>
    </alternativeName>
</protein>
<dbReference type="InterPro" id="IPR011779">
    <property type="entry name" value="SO4_adenylTrfase_lsu"/>
</dbReference>
<dbReference type="RefSeq" id="WP_202833092.1">
    <property type="nucleotide sequence ID" value="NZ_JAETWB010000008.1"/>
</dbReference>
<evidence type="ECO:0000256" key="8">
    <source>
        <dbReference type="ARBA" id="ARBA00022741"/>
    </source>
</evidence>
<keyword evidence="11" id="KW-0511">Multifunctional enzyme</keyword>
<feature type="active site" description="Phosphoserine intermediate" evidence="14">
    <location>
        <position position="530"/>
    </location>
</feature>
<dbReference type="CDD" id="cd03695">
    <property type="entry name" value="CysN_NodQ_II"/>
    <property type="match status" value="1"/>
</dbReference>
<gene>
    <name evidence="14 16" type="primary">cysC</name>
    <name evidence="16" type="ORF">JMJ56_17685</name>
</gene>
<comment type="function">
    <text evidence="12">Proposed to provide activated sulfate for transfer to Nod factor. ATP sulfurylase may be the GTPase, regulating ATP sulfurylase activity.</text>
</comment>
<evidence type="ECO:0000256" key="12">
    <source>
        <dbReference type="ARBA" id="ARBA00024872"/>
    </source>
</evidence>
<dbReference type="PANTHER" id="PTHR23115">
    <property type="entry name" value="TRANSLATION FACTOR"/>
    <property type="match status" value="1"/>
</dbReference>
<keyword evidence="14" id="KW-0597">Phosphoprotein</keyword>
<dbReference type="NCBIfam" id="TIGR02034">
    <property type="entry name" value="CysN"/>
    <property type="match status" value="1"/>
</dbReference>
<evidence type="ECO:0000256" key="14">
    <source>
        <dbReference type="HAMAP-Rule" id="MF_00065"/>
    </source>
</evidence>
<dbReference type="CDD" id="cd04166">
    <property type="entry name" value="CysN_ATPS"/>
    <property type="match status" value="1"/>
</dbReference>
<evidence type="ECO:0000256" key="3">
    <source>
        <dbReference type="ARBA" id="ARBA00005438"/>
    </source>
</evidence>
<dbReference type="Pfam" id="PF22594">
    <property type="entry name" value="GTP-eEF1A_C"/>
    <property type="match status" value="1"/>
</dbReference>
<comment type="catalytic activity">
    <reaction evidence="1 14">
        <text>adenosine 5'-phosphosulfate + ATP = 3'-phosphoadenylyl sulfate + ADP + H(+)</text>
        <dbReference type="Rhea" id="RHEA:24152"/>
        <dbReference type="ChEBI" id="CHEBI:15378"/>
        <dbReference type="ChEBI" id="CHEBI:30616"/>
        <dbReference type="ChEBI" id="CHEBI:58243"/>
        <dbReference type="ChEBI" id="CHEBI:58339"/>
        <dbReference type="ChEBI" id="CHEBI:456216"/>
        <dbReference type="EC" id="2.7.1.25"/>
    </reaction>
</comment>
<proteinExistence type="inferred from homology"/>
<dbReference type="Gene3D" id="2.40.30.10">
    <property type="entry name" value="Translation factors"/>
    <property type="match status" value="2"/>
</dbReference>
<evidence type="ECO:0000256" key="13">
    <source>
        <dbReference type="ARBA" id="ARBA00049370"/>
    </source>
</evidence>
<dbReference type="EC" id="2.7.1.25" evidence="14"/>
<evidence type="ECO:0000256" key="7">
    <source>
        <dbReference type="ARBA" id="ARBA00022695"/>
    </source>
</evidence>
<dbReference type="InterPro" id="IPR002891">
    <property type="entry name" value="APS"/>
</dbReference>
<dbReference type="CDD" id="cd04095">
    <property type="entry name" value="CysN_NoDQ_III"/>
    <property type="match status" value="1"/>
</dbReference>
<dbReference type="InterPro" id="IPR000795">
    <property type="entry name" value="T_Tr_GTP-bd_dom"/>
</dbReference>
<comment type="catalytic activity">
    <reaction evidence="13">
        <text>sulfate + ATP + H(+) = adenosine 5'-phosphosulfate + diphosphate</text>
        <dbReference type="Rhea" id="RHEA:18133"/>
        <dbReference type="ChEBI" id="CHEBI:15378"/>
        <dbReference type="ChEBI" id="CHEBI:16189"/>
        <dbReference type="ChEBI" id="CHEBI:30616"/>
        <dbReference type="ChEBI" id="CHEBI:33019"/>
        <dbReference type="ChEBI" id="CHEBI:58243"/>
        <dbReference type="EC" id="2.7.7.4"/>
    </reaction>
</comment>
<dbReference type="Gene3D" id="3.40.50.300">
    <property type="entry name" value="P-loop containing nucleotide triphosphate hydrolases"/>
    <property type="match status" value="2"/>
</dbReference>
<comment type="function">
    <text evidence="14">Catalyzes the synthesis of activated sulfate.</text>
</comment>
<dbReference type="SUPFAM" id="SSF50465">
    <property type="entry name" value="EF-Tu/eEF-1alpha/eIF2-gamma C-terminal domain"/>
    <property type="match status" value="1"/>
</dbReference>
<feature type="domain" description="Tr-type G" evidence="15">
    <location>
        <begin position="11"/>
        <end position="226"/>
    </location>
</feature>
<evidence type="ECO:0000259" key="15">
    <source>
        <dbReference type="PROSITE" id="PS51722"/>
    </source>
</evidence>
<dbReference type="CDD" id="cd02027">
    <property type="entry name" value="APSK"/>
    <property type="match status" value="1"/>
</dbReference>
<evidence type="ECO:0000313" key="17">
    <source>
        <dbReference type="Proteomes" id="UP000660885"/>
    </source>
</evidence>
<dbReference type="NCBIfam" id="NF003013">
    <property type="entry name" value="PRK03846.1"/>
    <property type="match status" value="1"/>
</dbReference>
<dbReference type="InterPro" id="IPR044138">
    <property type="entry name" value="CysN_II"/>
</dbReference>
<dbReference type="InterPro" id="IPR054696">
    <property type="entry name" value="GTP-eEF1A_C"/>
</dbReference>
<dbReference type="InterPro" id="IPR031157">
    <property type="entry name" value="G_TR_CS"/>
</dbReference>
<dbReference type="InterPro" id="IPR009001">
    <property type="entry name" value="Transl_elong_EF1A/Init_IF2_C"/>
</dbReference>
<keyword evidence="6 14" id="KW-0808">Transferase</keyword>
<keyword evidence="7" id="KW-0548">Nucleotidyltransferase</keyword>
<evidence type="ECO:0000313" key="16">
    <source>
        <dbReference type="EMBL" id="MBL6079854.1"/>
    </source>
</evidence>
<dbReference type="InterPro" id="IPR044139">
    <property type="entry name" value="CysN_NoDQ_III"/>
</dbReference>
<reference evidence="16 17" key="1">
    <citation type="submission" date="2021-01" db="EMBL/GenBank/DDBJ databases">
        <title>Belnapia mucosa sp. nov. and Belnapia arida sp. nov., isolated from the Tabernas Desert (Almeria, Spain).</title>
        <authorList>
            <person name="Molina-Menor E."/>
            <person name="Vidal-Verdu A."/>
            <person name="Calonge A."/>
            <person name="Satari L."/>
            <person name="Pereto J."/>
            <person name="Porcar M."/>
        </authorList>
    </citation>
    <scope>NUCLEOTIDE SEQUENCE [LARGE SCALE GENOMIC DNA]</scope>
    <source>
        <strain evidence="16 17">T18</strain>
    </source>
</reference>
<keyword evidence="14 16" id="KW-0418">Kinase</keyword>
<dbReference type="Proteomes" id="UP000660885">
    <property type="component" value="Unassembled WGS sequence"/>
</dbReference>
<evidence type="ECO:0000256" key="10">
    <source>
        <dbReference type="ARBA" id="ARBA00023134"/>
    </source>
</evidence>
<sequence>MAFDAATPNTRETLRFLACGSVDDGKSSLIGRLLWETGQVMDDTRATLARDSRRFGTTGEAPDLALLLDGLEAERAQGITIDVAYRSFATARRSFLVADTPGHEQYTRNMATGASGCDAAVLLADARRGLLVQTRRHATICALLGIRDLVLAVNKMDLVGFDEAAFHSIAAEFAALATSLGFRSASAVPISARHGDNVTTASAAMPWHDGPPLLTLLEDLPLQRPELAAAPRLPVQWVNRASPDFRGLCGTVAAGIWRRGDAITVATTGATSRIARILGPDGEREQAEAGEAVTLLLAEEIDAAHGDLLAPPDQRPTVASQFAADLVWFDAEPLLPGRDYLLRAGTAWTPCTVTRIRHRLDIATGTTEPADSAAMNEVVLANLSTLQPLAFDPYAECRPTGGLILVDRTSNRTVGAGMIRHALRRAANIHRQAGLVTPAARAALLGQSPRVVWFTGLSGSGKSTIARLVEQRLHAAGRATMLLDGDNLRHGLNRDLGFTEADRVENIRRAGEAAKLLAEAGLIAICAFISPFRADRRMVRDLLPPGSFLEIFVDASLADCIRRDPKGLYAKALAGEIPNFTGIGSVYEPPEAPELILRSTPGTTPEALADAVLARLAAP</sequence>
<evidence type="ECO:0000256" key="9">
    <source>
        <dbReference type="ARBA" id="ARBA00022840"/>
    </source>
</evidence>
<dbReference type="HAMAP" id="MF_00065">
    <property type="entry name" value="Adenylyl_sulf_kinase"/>
    <property type="match status" value="1"/>
</dbReference>
<accession>A0ABS1U7D1</accession>
<evidence type="ECO:0000256" key="4">
    <source>
        <dbReference type="ARBA" id="ARBA00007237"/>
    </source>
</evidence>
<evidence type="ECO:0000256" key="6">
    <source>
        <dbReference type="ARBA" id="ARBA00022679"/>
    </source>
</evidence>
<dbReference type="SUPFAM" id="SSF52540">
    <property type="entry name" value="P-loop containing nucleoside triphosphate hydrolases"/>
    <property type="match status" value="2"/>
</dbReference>
<comment type="subunit">
    <text evidence="5">Sulfate-activating enzymes, NodP and NodQ, may be physically associated.</text>
</comment>
<dbReference type="Pfam" id="PF01583">
    <property type="entry name" value="APS_kinase"/>
    <property type="match status" value="1"/>
</dbReference>
<dbReference type="InterPro" id="IPR027417">
    <property type="entry name" value="P-loop_NTPase"/>
</dbReference>
<comment type="function">
    <text evidence="2">APS kinase catalyzes the synthesis of activated sulfate.</text>
</comment>
<dbReference type="SUPFAM" id="SSF50447">
    <property type="entry name" value="Translation proteins"/>
    <property type="match status" value="1"/>
</dbReference>
<name>A0ABS1U7D1_9PROT</name>
<dbReference type="GO" id="GO:0004020">
    <property type="term" value="F:adenylylsulfate kinase activity"/>
    <property type="evidence" value="ECO:0007669"/>
    <property type="project" value="UniProtKB-EC"/>
</dbReference>
<evidence type="ECO:0000256" key="2">
    <source>
        <dbReference type="ARBA" id="ARBA00002357"/>
    </source>
</evidence>
<comment type="caution">
    <text evidence="16">The sequence shown here is derived from an EMBL/GenBank/DDBJ whole genome shotgun (WGS) entry which is preliminary data.</text>
</comment>
<dbReference type="NCBIfam" id="NF004035">
    <property type="entry name" value="PRK05506.1"/>
    <property type="match status" value="1"/>
</dbReference>
<dbReference type="NCBIfam" id="TIGR00455">
    <property type="entry name" value="apsK"/>
    <property type="match status" value="1"/>
</dbReference>
<dbReference type="PROSITE" id="PS00301">
    <property type="entry name" value="G_TR_1"/>
    <property type="match status" value="1"/>
</dbReference>
<dbReference type="PROSITE" id="PS51722">
    <property type="entry name" value="G_TR_2"/>
    <property type="match status" value="1"/>
</dbReference>
<keyword evidence="10" id="KW-0342">GTP-binding</keyword>
<keyword evidence="8 14" id="KW-0547">Nucleotide-binding</keyword>
<evidence type="ECO:0000256" key="11">
    <source>
        <dbReference type="ARBA" id="ARBA00023268"/>
    </source>
</evidence>
<comment type="similarity">
    <text evidence="4">In the N-terminal section; belongs to the TRAFAC class translation factor GTPase superfamily. Classic translation factor GTPase family. CysN/NodQ subfamily.</text>
</comment>
<dbReference type="InterPro" id="IPR041757">
    <property type="entry name" value="CysN_GTP-bd"/>
</dbReference>
<dbReference type="Pfam" id="PF00009">
    <property type="entry name" value="GTP_EFTU"/>
    <property type="match status" value="1"/>
</dbReference>
<evidence type="ECO:0000256" key="5">
    <source>
        <dbReference type="ARBA" id="ARBA00011760"/>
    </source>
</evidence>
<evidence type="ECO:0000256" key="1">
    <source>
        <dbReference type="ARBA" id="ARBA00001823"/>
    </source>
</evidence>
<dbReference type="InterPro" id="IPR059117">
    <property type="entry name" value="APS_kinase_dom"/>
</dbReference>